<feature type="compositionally biased region" description="Pro residues" evidence="1">
    <location>
        <begin position="88"/>
        <end position="100"/>
    </location>
</feature>
<dbReference type="RefSeq" id="WP_425581411.1">
    <property type="nucleotide sequence ID" value="NZ_BAAAMJ010000082.1"/>
</dbReference>
<feature type="region of interest" description="Disordered" evidence="1">
    <location>
        <begin position="84"/>
        <end position="109"/>
    </location>
</feature>
<protein>
    <recommendedName>
        <fullName evidence="4">Transcriptional regulator</fullName>
    </recommendedName>
</protein>
<evidence type="ECO:0000313" key="3">
    <source>
        <dbReference type="Proteomes" id="UP001501303"/>
    </source>
</evidence>
<dbReference type="InterPro" id="IPR011990">
    <property type="entry name" value="TPR-like_helical_dom_sf"/>
</dbReference>
<proteinExistence type="predicted"/>
<gene>
    <name evidence="2" type="ORF">GCM10009716_47530</name>
</gene>
<keyword evidence="3" id="KW-1185">Reference proteome</keyword>
<dbReference type="SUPFAM" id="SSF48452">
    <property type="entry name" value="TPR-like"/>
    <property type="match status" value="1"/>
</dbReference>
<evidence type="ECO:0000313" key="2">
    <source>
        <dbReference type="EMBL" id="GAA1934983.1"/>
    </source>
</evidence>
<reference evidence="2 3" key="1">
    <citation type="journal article" date="2019" name="Int. J. Syst. Evol. Microbiol.">
        <title>The Global Catalogue of Microorganisms (GCM) 10K type strain sequencing project: providing services to taxonomists for standard genome sequencing and annotation.</title>
        <authorList>
            <consortium name="The Broad Institute Genomics Platform"/>
            <consortium name="The Broad Institute Genome Sequencing Center for Infectious Disease"/>
            <person name="Wu L."/>
            <person name="Ma J."/>
        </authorList>
    </citation>
    <scope>NUCLEOTIDE SEQUENCE [LARGE SCALE GENOMIC DNA]</scope>
    <source>
        <strain evidence="2 3">JCM 13581</strain>
    </source>
</reference>
<dbReference type="Gene3D" id="1.25.40.10">
    <property type="entry name" value="Tetratricopeptide repeat domain"/>
    <property type="match status" value="1"/>
</dbReference>
<accession>A0ABN2PVI3</accession>
<evidence type="ECO:0008006" key="4">
    <source>
        <dbReference type="Google" id="ProtNLM"/>
    </source>
</evidence>
<organism evidence="2 3">
    <name type="scientific">Streptomyces sodiiphilus</name>
    <dbReference type="NCBI Taxonomy" id="226217"/>
    <lineage>
        <taxon>Bacteria</taxon>
        <taxon>Bacillati</taxon>
        <taxon>Actinomycetota</taxon>
        <taxon>Actinomycetes</taxon>
        <taxon>Kitasatosporales</taxon>
        <taxon>Streptomycetaceae</taxon>
        <taxon>Streptomyces</taxon>
    </lineage>
</organism>
<dbReference type="Proteomes" id="UP001501303">
    <property type="component" value="Unassembled WGS sequence"/>
</dbReference>
<sequence length="432" mass="46749">MSRTTLFRQLVQQRHLTTHASFSAQFARSAHELAEREGDPRLARVEISSRQFDRWMGGELRTLPRPDPCRILEHMLGHPAARLFSVPAKPPAGPSPPPSAPTGSGGENPLDIVARARQLVSGNADDATLAFVGSSLEQVVNRYEQDGPLGLHAQASSLRGLLHALLEGRQPPAARQELFRLTARAAGLLGYMSVNTGKFALAEAYCTEAQELSQAIGDQDTELWACGTRSLALYYDGRYAEADACAAAAADRAPRSEQLIRLLANGRARALAKIGDAEGARRAIGQALALSDMHDVPQGITPCISFEPYGNARTLANAVTAHVALGSIDHVLRNAAAIDDLVESSDSAWSRSLVRLDVASALLQQPSPDLEQALTLGTEALRLCGDTPIRSVLQRSRDLRDQAQQWRTHPAAREYEEELRAWRSQPAALAMS</sequence>
<comment type="caution">
    <text evidence="2">The sequence shown here is derived from an EMBL/GenBank/DDBJ whole genome shotgun (WGS) entry which is preliminary data.</text>
</comment>
<name>A0ABN2PVI3_9ACTN</name>
<dbReference type="EMBL" id="BAAAMJ010000082">
    <property type="protein sequence ID" value="GAA1934983.1"/>
    <property type="molecule type" value="Genomic_DNA"/>
</dbReference>
<evidence type="ECO:0000256" key="1">
    <source>
        <dbReference type="SAM" id="MobiDB-lite"/>
    </source>
</evidence>